<feature type="binding site" evidence="4">
    <location>
        <position position="35"/>
    </location>
    <ligand>
        <name>3-amino-2-oxopropyl phosphate</name>
        <dbReference type="ChEBI" id="CHEBI:57279"/>
    </ligand>
</feature>
<feature type="binding site" evidence="4">
    <location>
        <position position="122"/>
    </location>
    <ligand>
        <name>1-deoxy-D-xylulose 5-phosphate</name>
        <dbReference type="ChEBI" id="CHEBI:57792"/>
    </ligand>
</feature>
<keyword evidence="2 4" id="KW-0808">Transferase</keyword>
<keyword evidence="3 4" id="KW-0664">Pyridoxine biosynthesis</keyword>
<dbReference type="Pfam" id="PF03740">
    <property type="entry name" value="PdxJ"/>
    <property type="match status" value="1"/>
</dbReference>
<dbReference type="GO" id="GO:0005829">
    <property type="term" value="C:cytosol"/>
    <property type="evidence" value="ECO:0007669"/>
    <property type="project" value="TreeGrafter"/>
</dbReference>
<feature type="active site" description="Proton acceptor" evidence="4">
    <location>
        <position position="60"/>
    </location>
</feature>
<dbReference type="AlphaFoldDB" id="A0A840L8A5"/>
<feature type="binding site" evidence="4">
    <location>
        <position position="214"/>
    </location>
    <ligand>
        <name>3-amino-2-oxopropyl phosphate</name>
        <dbReference type="ChEBI" id="CHEBI:57279"/>
    </ligand>
</feature>
<dbReference type="InterPro" id="IPR036130">
    <property type="entry name" value="Pyridoxine-5'_phos_synth"/>
</dbReference>
<accession>A0A840L8A5</accession>
<evidence type="ECO:0000256" key="2">
    <source>
        <dbReference type="ARBA" id="ARBA00022679"/>
    </source>
</evidence>
<comment type="caution">
    <text evidence="4">Lacks conserved residue(s) required for the propagation of feature annotation.</text>
</comment>
<comment type="pathway">
    <text evidence="4">Cofactor biosynthesis; pyridoxine 5'-phosphate biosynthesis; pyridoxine 5'-phosphate from D-erythrose 4-phosphate: step 5/5.</text>
</comment>
<feature type="site" description="Transition state stabilizer" evidence="4">
    <location>
        <position position="173"/>
    </location>
</feature>
<evidence type="ECO:0000256" key="3">
    <source>
        <dbReference type="ARBA" id="ARBA00023096"/>
    </source>
</evidence>
<dbReference type="GO" id="GO:0033856">
    <property type="term" value="F:pyridoxine 5'-phosphate synthase activity"/>
    <property type="evidence" value="ECO:0007669"/>
    <property type="project" value="UniProtKB-UniRule"/>
</dbReference>
<feature type="binding site" evidence="4">
    <location>
        <position position="24"/>
    </location>
    <ligand>
        <name>3-amino-2-oxopropyl phosphate</name>
        <dbReference type="ChEBI" id="CHEBI:57279"/>
    </ligand>
</feature>
<dbReference type="EC" id="2.6.99.2" evidence="4 5"/>
<comment type="catalytic activity">
    <reaction evidence="4">
        <text>3-amino-2-oxopropyl phosphate + 1-deoxy-D-xylulose 5-phosphate = pyridoxine 5'-phosphate + phosphate + 2 H2O + H(+)</text>
        <dbReference type="Rhea" id="RHEA:15265"/>
        <dbReference type="ChEBI" id="CHEBI:15377"/>
        <dbReference type="ChEBI" id="CHEBI:15378"/>
        <dbReference type="ChEBI" id="CHEBI:43474"/>
        <dbReference type="ChEBI" id="CHEBI:57279"/>
        <dbReference type="ChEBI" id="CHEBI:57792"/>
        <dbReference type="ChEBI" id="CHEBI:58589"/>
        <dbReference type="EC" id="2.6.99.2"/>
    </reaction>
</comment>
<evidence type="ECO:0000256" key="4">
    <source>
        <dbReference type="HAMAP-Rule" id="MF_00279"/>
    </source>
</evidence>
<reference evidence="6 7" key="1">
    <citation type="submission" date="2020-08" db="EMBL/GenBank/DDBJ databases">
        <title>Functional genomics of gut bacteria from endangered species of beetles.</title>
        <authorList>
            <person name="Carlos-Shanley C."/>
        </authorList>
    </citation>
    <scope>NUCLEOTIDE SEQUENCE [LARGE SCALE GENOMIC DNA]</scope>
    <source>
        <strain evidence="6 7">S00239</strain>
    </source>
</reference>
<dbReference type="GO" id="GO:0008615">
    <property type="term" value="P:pyridoxine biosynthetic process"/>
    <property type="evidence" value="ECO:0007669"/>
    <property type="project" value="UniProtKB-UniRule"/>
</dbReference>
<dbReference type="EMBL" id="JACHLP010000001">
    <property type="protein sequence ID" value="MBB4842379.1"/>
    <property type="molecule type" value="Genomic_DNA"/>
</dbReference>
<dbReference type="NCBIfam" id="TIGR00559">
    <property type="entry name" value="pdxJ"/>
    <property type="match status" value="1"/>
</dbReference>
<keyword evidence="1 4" id="KW-0963">Cytoplasm</keyword>
<organism evidence="6 7">
    <name type="scientific">Roseateles oligotrophus</name>
    <dbReference type="NCBI Taxonomy" id="1769250"/>
    <lineage>
        <taxon>Bacteria</taxon>
        <taxon>Pseudomonadati</taxon>
        <taxon>Pseudomonadota</taxon>
        <taxon>Betaproteobacteria</taxon>
        <taxon>Burkholderiales</taxon>
        <taxon>Sphaerotilaceae</taxon>
        <taxon>Roseateles</taxon>
    </lineage>
</organism>
<dbReference type="InterPro" id="IPR004569">
    <property type="entry name" value="PyrdxlP_synth_PdxJ"/>
</dbReference>
<name>A0A840L8A5_9BURK</name>
<comment type="similarity">
    <text evidence="4">Belongs to the PNP synthase family.</text>
</comment>
<dbReference type="UniPathway" id="UPA00244">
    <property type="reaction ID" value="UER00313"/>
</dbReference>
<sequence length="269" mass="29336">MNPLVAPESSSHHAAGGRCALSVNVNKVALLRNTRHLGIPSVLRAAEACLLAGAQGITVHPRPDARHIRSQDVHELAEMLRRDWPQVEYNIEGNPTQNLMDFVRELRPHQVTFVPDSEDQFTSDHGWQFPADLQRLAPLVAEAKALGVRVSLFMDPVPEAMAFVAQLGADRVELYTETYASAFGSEREAAVLAGFTRTAEAALAVGLGVNAGHDLNRDNLTAFLRAVPGVQEVSIGHALIADALELGYAETVREYQRCIQRAYVRAESA</sequence>
<dbReference type="Proteomes" id="UP000562027">
    <property type="component" value="Unassembled WGS sequence"/>
</dbReference>
<comment type="caution">
    <text evidence="6">The sequence shown here is derived from an EMBL/GenBank/DDBJ whole genome shotgun (WGS) entry which is preliminary data.</text>
</comment>
<dbReference type="CDD" id="cd00003">
    <property type="entry name" value="PNPsynthase"/>
    <property type="match status" value="1"/>
</dbReference>
<feature type="binding site" evidence="4">
    <location>
        <position position="67"/>
    </location>
    <ligand>
        <name>1-deoxy-D-xylulose 5-phosphate</name>
        <dbReference type="ChEBI" id="CHEBI:57792"/>
    </ligand>
</feature>
<evidence type="ECO:0000313" key="7">
    <source>
        <dbReference type="Proteomes" id="UP000562027"/>
    </source>
</evidence>
<keyword evidence="7" id="KW-1185">Reference proteome</keyword>
<comment type="function">
    <text evidence="4">Catalyzes the complicated ring closure reaction between the two acyclic compounds 1-deoxy-D-xylulose-5-phosphate (DXP) and 3-amino-2-oxopropyl phosphate (1-amino-acetone-3-phosphate or AAP) to form pyridoxine 5'-phosphate (PNP) and inorganic phosphate.</text>
</comment>
<dbReference type="HAMAP" id="MF_00279">
    <property type="entry name" value="PdxJ"/>
    <property type="match status" value="1"/>
</dbReference>
<comment type="subunit">
    <text evidence="4">Homooctamer; tetramer of dimers.</text>
</comment>
<comment type="subcellular location">
    <subcellularLocation>
        <location evidence="4">Cytoplasm</location>
    </subcellularLocation>
</comment>
<dbReference type="SUPFAM" id="SSF63892">
    <property type="entry name" value="Pyridoxine 5'-phosphate synthase"/>
    <property type="match status" value="1"/>
</dbReference>
<dbReference type="PANTHER" id="PTHR30456:SF0">
    <property type="entry name" value="PYRIDOXINE 5'-PHOSPHATE SYNTHASE"/>
    <property type="match status" value="1"/>
</dbReference>
<feature type="binding site" evidence="4">
    <location>
        <position position="62"/>
    </location>
    <ligand>
        <name>1-deoxy-D-xylulose 5-phosphate</name>
        <dbReference type="ChEBI" id="CHEBI:57792"/>
    </ligand>
</feature>
<dbReference type="InterPro" id="IPR013785">
    <property type="entry name" value="Aldolase_TIM"/>
</dbReference>
<dbReference type="NCBIfam" id="NF003626">
    <property type="entry name" value="PRK05265.1-4"/>
    <property type="match status" value="1"/>
</dbReference>
<gene>
    <name evidence="4" type="primary">pdxJ</name>
    <name evidence="6" type="ORF">HNP55_000874</name>
</gene>
<feature type="binding site" evidence="4">
    <location>
        <begin position="236"/>
        <end position="237"/>
    </location>
    <ligand>
        <name>3-amino-2-oxopropyl phosphate</name>
        <dbReference type="ChEBI" id="CHEBI:57279"/>
    </ligand>
</feature>
<evidence type="ECO:0000256" key="1">
    <source>
        <dbReference type="ARBA" id="ARBA00022490"/>
    </source>
</evidence>
<protein>
    <recommendedName>
        <fullName evidence="4 5">Pyridoxine 5'-phosphate synthase</fullName>
        <shortName evidence="4">PNP synthase</shortName>
        <ecNumber evidence="4 5">2.6.99.2</ecNumber>
    </recommendedName>
</protein>
<proteinExistence type="inferred from homology"/>
<feature type="active site" description="Proton donor" evidence="4">
    <location>
        <position position="213"/>
    </location>
</feature>
<dbReference type="RefSeq" id="WP_184296516.1">
    <property type="nucleotide sequence ID" value="NZ_JACHLP010000001.1"/>
</dbReference>
<feature type="active site" description="Proton acceptor" evidence="4">
    <location>
        <position position="92"/>
    </location>
</feature>
<dbReference type="PANTHER" id="PTHR30456">
    <property type="entry name" value="PYRIDOXINE 5'-PHOSPHATE SYNTHASE"/>
    <property type="match status" value="1"/>
</dbReference>
<evidence type="ECO:0000256" key="5">
    <source>
        <dbReference type="NCBIfam" id="TIGR00559"/>
    </source>
</evidence>
<dbReference type="Gene3D" id="3.20.20.70">
    <property type="entry name" value="Aldolase class I"/>
    <property type="match status" value="1"/>
</dbReference>
<evidence type="ECO:0000313" key="6">
    <source>
        <dbReference type="EMBL" id="MBB4842379.1"/>
    </source>
</evidence>